<feature type="compositionally biased region" description="Low complexity" evidence="1">
    <location>
        <begin position="50"/>
        <end position="60"/>
    </location>
</feature>
<feature type="non-terminal residue" evidence="2">
    <location>
        <position position="129"/>
    </location>
</feature>
<evidence type="ECO:0000256" key="1">
    <source>
        <dbReference type="SAM" id="MobiDB-lite"/>
    </source>
</evidence>
<name>A0ABN9UU39_9DINO</name>
<sequence length="129" mass="12699">FPAHARARARRQQAGPVSRGHCCKGRAPSARQAQRPVGGAGPLRGRPRRVGVGLRAAGRPLPGPGGGPRRADRGGPLGGCGARAPTPRVRAAPRAGAAAGAAPVTLLALRAALPAPGAAAKRGEICLGG</sequence>
<dbReference type="EMBL" id="CAUYUJ010016202">
    <property type="protein sequence ID" value="CAK0862850.1"/>
    <property type="molecule type" value="Genomic_DNA"/>
</dbReference>
<reference evidence="2" key="1">
    <citation type="submission" date="2023-10" db="EMBL/GenBank/DDBJ databases">
        <authorList>
            <person name="Chen Y."/>
            <person name="Shah S."/>
            <person name="Dougan E. K."/>
            <person name="Thang M."/>
            <person name="Chan C."/>
        </authorList>
    </citation>
    <scope>NUCLEOTIDE SEQUENCE [LARGE SCALE GENOMIC DNA]</scope>
</reference>
<feature type="compositionally biased region" description="Low complexity" evidence="1">
    <location>
        <begin position="82"/>
        <end position="94"/>
    </location>
</feature>
<feature type="region of interest" description="Disordered" evidence="1">
    <location>
        <begin position="1"/>
        <end position="94"/>
    </location>
</feature>
<dbReference type="Proteomes" id="UP001189429">
    <property type="component" value="Unassembled WGS sequence"/>
</dbReference>
<protein>
    <submittedName>
        <fullName evidence="2">Uncharacterized protein</fullName>
    </submittedName>
</protein>
<keyword evidence="3" id="KW-1185">Reference proteome</keyword>
<comment type="caution">
    <text evidence="2">The sequence shown here is derived from an EMBL/GenBank/DDBJ whole genome shotgun (WGS) entry which is preliminary data.</text>
</comment>
<gene>
    <name evidence="2" type="ORF">PCOR1329_LOCUS51168</name>
</gene>
<organism evidence="2 3">
    <name type="scientific">Prorocentrum cordatum</name>
    <dbReference type="NCBI Taxonomy" id="2364126"/>
    <lineage>
        <taxon>Eukaryota</taxon>
        <taxon>Sar</taxon>
        <taxon>Alveolata</taxon>
        <taxon>Dinophyceae</taxon>
        <taxon>Prorocentrales</taxon>
        <taxon>Prorocentraceae</taxon>
        <taxon>Prorocentrum</taxon>
    </lineage>
</organism>
<feature type="non-terminal residue" evidence="2">
    <location>
        <position position="1"/>
    </location>
</feature>
<evidence type="ECO:0000313" key="3">
    <source>
        <dbReference type="Proteomes" id="UP001189429"/>
    </source>
</evidence>
<feature type="compositionally biased region" description="Basic residues" evidence="1">
    <location>
        <begin position="1"/>
        <end position="11"/>
    </location>
</feature>
<proteinExistence type="predicted"/>
<accession>A0ABN9UU39</accession>
<evidence type="ECO:0000313" key="2">
    <source>
        <dbReference type="EMBL" id="CAK0862850.1"/>
    </source>
</evidence>